<evidence type="ECO:0000256" key="3">
    <source>
        <dbReference type="ARBA" id="ARBA00023125"/>
    </source>
</evidence>
<dbReference type="NCBIfam" id="NF009888">
    <property type="entry name" value="PRK13348.1"/>
    <property type="match status" value="1"/>
</dbReference>
<dbReference type="InterPro" id="IPR036388">
    <property type="entry name" value="WH-like_DNA-bd_sf"/>
</dbReference>
<evidence type="ECO:0000256" key="1">
    <source>
        <dbReference type="ARBA" id="ARBA00009437"/>
    </source>
</evidence>
<feature type="domain" description="HTH lysR-type" evidence="5">
    <location>
        <begin position="2"/>
        <end position="58"/>
    </location>
</feature>
<dbReference type="GO" id="GO:0003677">
    <property type="term" value="F:DNA binding"/>
    <property type="evidence" value="ECO:0007669"/>
    <property type="project" value="UniProtKB-KW"/>
</dbReference>
<dbReference type="InterPro" id="IPR050176">
    <property type="entry name" value="LTTR"/>
</dbReference>
<dbReference type="InterPro" id="IPR017685">
    <property type="entry name" value="ArgP"/>
</dbReference>
<dbReference type="InterPro" id="IPR000847">
    <property type="entry name" value="LysR_HTH_N"/>
</dbReference>
<dbReference type="NCBIfam" id="TIGR03298">
    <property type="entry name" value="argP"/>
    <property type="match status" value="1"/>
</dbReference>
<dbReference type="EMBL" id="QOKZ01000005">
    <property type="protein sequence ID" value="RMC34271.1"/>
    <property type="molecule type" value="Genomic_DNA"/>
</dbReference>
<keyword evidence="2" id="KW-0805">Transcription regulation</keyword>
<dbReference type="Proteomes" id="UP000273516">
    <property type="component" value="Unassembled WGS sequence"/>
</dbReference>
<keyword evidence="3" id="KW-0238">DNA-binding</keyword>
<sequence length="288" mass="31054">MLDYPALQALAEIIRRGSFEAAAHALAITPSAISQRIRNLEDRSGAVLIDRGPPVQGTEAGLRLAAHLDQVRLLESTLAGSPHPTQPPVIRIAMNADSLATWAIPPLTEAPGLVDLVIDDQDHALDWLRNGQVAAALTSDSRPVTGCDSIPLGRMRYRATASPEFAARHFPDGPDADSLSRAPALNFNSKDSLQDRWIRQMTGRRIAQPLHRIPSSQGFAEATRLGLGWGMNPEAMITDDLATGRLIDLAPELPLDVPLFWQTARISAAAIESLTRAVEGAARTALLR</sequence>
<name>A0A3M0M9R3_9RHOB</name>
<reference evidence="6 7" key="1">
    <citation type="submission" date="2018-07" db="EMBL/GenBank/DDBJ databases">
        <authorList>
            <person name="Zhang Y."/>
            <person name="Wang L."/>
            <person name="Ma S."/>
        </authorList>
    </citation>
    <scope>NUCLEOTIDE SEQUENCE [LARGE SCALE GENOMIC DNA]</scope>
    <source>
        <strain evidence="6 7">4-2</strain>
    </source>
</reference>
<dbReference type="SUPFAM" id="SSF53850">
    <property type="entry name" value="Periplasmic binding protein-like II"/>
    <property type="match status" value="1"/>
</dbReference>
<evidence type="ECO:0000259" key="5">
    <source>
        <dbReference type="PROSITE" id="PS50931"/>
    </source>
</evidence>
<dbReference type="AlphaFoldDB" id="A0A3M0M9R3"/>
<dbReference type="SUPFAM" id="SSF46785">
    <property type="entry name" value="Winged helix' DNA-binding domain"/>
    <property type="match status" value="1"/>
</dbReference>
<dbReference type="Gene3D" id="1.10.10.10">
    <property type="entry name" value="Winged helix-like DNA-binding domain superfamily/Winged helix DNA-binding domain"/>
    <property type="match status" value="1"/>
</dbReference>
<protein>
    <submittedName>
        <fullName evidence="6">LysR family transcriptional regulator ArgP</fullName>
    </submittedName>
</protein>
<keyword evidence="4" id="KW-0804">Transcription</keyword>
<dbReference type="PROSITE" id="PS50931">
    <property type="entry name" value="HTH_LYSR"/>
    <property type="match status" value="1"/>
</dbReference>
<dbReference type="InterPro" id="IPR036390">
    <property type="entry name" value="WH_DNA-bd_sf"/>
</dbReference>
<proteinExistence type="inferred from homology"/>
<dbReference type="PANTHER" id="PTHR30579">
    <property type="entry name" value="TRANSCRIPTIONAL REGULATOR"/>
    <property type="match status" value="1"/>
</dbReference>
<dbReference type="Pfam" id="PF03466">
    <property type="entry name" value="LysR_substrate"/>
    <property type="match status" value="1"/>
</dbReference>
<evidence type="ECO:0000256" key="2">
    <source>
        <dbReference type="ARBA" id="ARBA00023015"/>
    </source>
</evidence>
<evidence type="ECO:0000256" key="4">
    <source>
        <dbReference type="ARBA" id="ARBA00023163"/>
    </source>
</evidence>
<dbReference type="PANTHER" id="PTHR30579:SF2">
    <property type="entry name" value="HTH-TYPE TRANSCRIPTIONAL REGULATOR ARGP"/>
    <property type="match status" value="1"/>
</dbReference>
<comment type="similarity">
    <text evidence="1">Belongs to the LysR transcriptional regulatory family.</text>
</comment>
<dbReference type="NCBIfam" id="NF002964">
    <property type="entry name" value="PRK03635.1"/>
    <property type="match status" value="1"/>
</dbReference>
<evidence type="ECO:0000313" key="7">
    <source>
        <dbReference type="Proteomes" id="UP000273516"/>
    </source>
</evidence>
<gene>
    <name evidence="6" type="ORF">C9E81_14000</name>
</gene>
<dbReference type="OrthoDB" id="3252676at2"/>
<dbReference type="Pfam" id="PF00126">
    <property type="entry name" value="HTH_1"/>
    <property type="match status" value="1"/>
</dbReference>
<evidence type="ECO:0000313" key="6">
    <source>
        <dbReference type="EMBL" id="RMC34271.1"/>
    </source>
</evidence>
<comment type="caution">
    <text evidence="6">The sequence shown here is derived from an EMBL/GenBank/DDBJ whole genome shotgun (WGS) entry which is preliminary data.</text>
</comment>
<dbReference type="InterPro" id="IPR005119">
    <property type="entry name" value="LysR_subst-bd"/>
</dbReference>
<keyword evidence="7" id="KW-1185">Reference proteome</keyword>
<dbReference type="RefSeq" id="WP_122112980.1">
    <property type="nucleotide sequence ID" value="NZ_QOKZ01000005.1"/>
</dbReference>
<dbReference type="Gene3D" id="3.40.190.290">
    <property type="match status" value="1"/>
</dbReference>
<organism evidence="6 7">
    <name type="scientific">Paracoccus alkanivorans</name>
    <dbReference type="NCBI Taxonomy" id="2116655"/>
    <lineage>
        <taxon>Bacteria</taxon>
        <taxon>Pseudomonadati</taxon>
        <taxon>Pseudomonadota</taxon>
        <taxon>Alphaproteobacteria</taxon>
        <taxon>Rhodobacterales</taxon>
        <taxon>Paracoccaceae</taxon>
        <taxon>Paracoccus</taxon>
    </lineage>
</organism>
<dbReference type="GO" id="GO:0003700">
    <property type="term" value="F:DNA-binding transcription factor activity"/>
    <property type="evidence" value="ECO:0007669"/>
    <property type="project" value="InterPro"/>
</dbReference>
<accession>A0A3M0M9R3</accession>